<keyword evidence="6" id="KW-1185">Reference proteome</keyword>
<keyword evidence="3" id="KW-0067">ATP-binding</keyword>
<sequence length="600" mass="68390">MQGMVHSFKIDLKGIIDLLSNHLYSDPSVFVRELLQNAVDAITARKNNGERFEPNIRVEVVQDGETRRLIFEDNGIGLTENEIHEFLATIGRSSKRISEARESYLGQFGIGLLSCFMVSSEIRVYTQSSKGGPAACWIAQPDGTYEIATTTEAPEVGTRVILEAREDFDYLFEFENLQEDLFGYGEILPYPIQLSSGEEQIQVNSGNIPWTIYAETGDPALKEQVLAYARERLNLDALDCFPLKTSAGGVSGVAFVLPYSTQANSRQWHRVYLKNMLLGSQIENLLPEWAFFVRCFLNVQGLHPTASRESFYEDELLTEARAELNSQMQAWLRHLTQHDHEGLRKLLQLHYLPMRALSVDNDEFYKLLVHSFSFETSTGRMTLAEYLQHNPVIRYVTNLDQFRQIAQVASAYGHSVINAVYTYDVPILRKYTAMFDVATEEIDATTYAHTLEEVQSEGLQNFLLLAQDALKDLECQITVKKFIPDSLPALFIVSEVHQELGDVEQAQEVSDDLWSDVLEDYASELRSQRVAHLHLNFNNALVQSMLHAENPKVVRRLVQMLYVQAHLLGHHPLRQEELTLLTEGLQEMMFWGLRADRMLN</sequence>
<evidence type="ECO:0000256" key="3">
    <source>
        <dbReference type="ARBA" id="ARBA00022840"/>
    </source>
</evidence>
<dbReference type="PRINTS" id="PR00775">
    <property type="entry name" value="HEATSHOCK90"/>
</dbReference>
<evidence type="ECO:0000256" key="2">
    <source>
        <dbReference type="ARBA" id="ARBA00022741"/>
    </source>
</evidence>
<dbReference type="SUPFAM" id="SSF54211">
    <property type="entry name" value="Ribosomal protein S5 domain 2-like"/>
    <property type="match status" value="1"/>
</dbReference>
<dbReference type="InterPro" id="IPR036890">
    <property type="entry name" value="HATPase_C_sf"/>
</dbReference>
<evidence type="ECO:0000256" key="1">
    <source>
        <dbReference type="ARBA" id="ARBA00008239"/>
    </source>
</evidence>
<dbReference type="NCBIfam" id="NF010683">
    <property type="entry name" value="PRK14083.1"/>
    <property type="match status" value="1"/>
</dbReference>
<dbReference type="PANTHER" id="PTHR11528">
    <property type="entry name" value="HEAT SHOCK PROTEIN 90 FAMILY MEMBER"/>
    <property type="match status" value="1"/>
</dbReference>
<evidence type="ECO:0000313" key="5">
    <source>
        <dbReference type="EMBL" id="GGJ18907.1"/>
    </source>
</evidence>
<dbReference type="Gene3D" id="3.30.230.80">
    <property type="match status" value="1"/>
</dbReference>
<dbReference type="Proteomes" id="UP000632222">
    <property type="component" value="Unassembled WGS sequence"/>
</dbReference>
<dbReference type="InterPro" id="IPR020568">
    <property type="entry name" value="Ribosomal_Su5_D2-typ_SF"/>
</dbReference>
<evidence type="ECO:0000256" key="4">
    <source>
        <dbReference type="ARBA" id="ARBA00023186"/>
    </source>
</evidence>
<dbReference type="InterPro" id="IPR020575">
    <property type="entry name" value="Hsp90_N"/>
</dbReference>
<gene>
    <name evidence="5" type="ORF">GCM10008938_01140</name>
</gene>
<dbReference type="SUPFAM" id="SSF55874">
    <property type="entry name" value="ATPase domain of HSP90 chaperone/DNA topoisomerase II/histidine kinase"/>
    <property type="match status" value="1"/>
</dbReference>
<evidence type="ECO:0000313" key="6">
    <source>
        <dbReference type="Proteomes" id="UP000632222"/>
    </source>
</evidence>
<comment type="caution">
    <text evidence="5">The sequence shown here is derived from an EMBL/GenBank/DDBJ whole genome shotgun (WGS) entry which is preliminary data.</text>
</comment>
<dbReference type="PIRSF" id="PIRSF002583">
    <property type="entry name" value="Hsp90"/>
    <property type="match status" value="1"/>
</dbReference>
<keyword evidence="2" id="KW-0547">Nucleotide-binding</keyword>
<protein>
    <submittedName>
        <fullName evidence="5">Molecular chaperone HtpG</fullName>
    </submittedName>
</protein>
<dbReference type="EMBL" id="BMOD01000001">
    <property type="protein sequence ID" value="GGJ18907.1"/>
    <property type="molecule type" value="Genomic_DNA"/>
</dbReference>
<reference evidence="6" key="1">
    <citation type="journal article" date="2019" name="Int. J. Syst. Evol. Microbiol.">
        <title>The Global Catalogue of Microorganisms (GCM) 10K type strain sequencing project: providing services to taxonomists for standard genome sequencing and annotation.</title>
        <authorList>
            <consortium name="The Broad Institute Genomics Platform"/>
            <consortium name="The Broad Institute Genome Sequencing Center for Infectious Disease"/>
            <person name="Wu L."/>
            <person name="Ma J."/>
        </authorList>
    </citation>
    <scope>NUCLEOTIDE SEQUENCE [LARGE SCALE GENOMIC DNA]</scope>
    <source>
        <strain evidence="6">JCM 14370</strain>
    </source>
</reference>
<dbReference type="Gene3D" id="3.30.565.10">
    <property type="entry name" value="Histidine kinase-like ATPase, C-terminal domain"/>
    <property type="match status" value="1"/>
</dbReference>
<organism evidence="5 6">
    <name type="scientific">Deinococcus roseus</name>
    <dbReference type="NCBI Taxonomy" id="392414"/>
    <lineage>
        <taxon>Bacteria</taxon>
        <taxon>Thermotogati</taxon>
        <taxon>Deinococcota</taxon>
        <taxon>Deinococci</taxon>
        <taxon>Deinococcales</taxon>
        <taxon>Deinococcaceae</taxon>
        <taxon>Deinococcus</taxon>
    </lineage>
</organism>
<comment type="similarity">
    <text evidence="1">Belongs to the heat shock protein 90 family.</text>
</comment>
<keyword evidence="4" id="KW-0143">Chaperone</keyword>
<accession>A0ABQ2CT89</accession>
<dbReference type="Pfam" id="PF13589">
    <property type="entry name" value="HATPase_c_3"/>
    <property type="match status" value="1"/>
</dbReference>
<name>A0ABQ2CT89_9DEIO</name>
<dbReference type="InterPro" id="IPR001404">
    <property type="entry name" value="Hsp90_fam"/>
</dbReference>
<proteinExistence type="inferred from homology"/>